<dbReference type="EMBL" id="BNJK01000001">
    <property type="protein sequence ID" value="GHO94743.1"/>
    <property type="molecule type" value="Genomic_DNA"/>
</dbReference>
<proteinExistence type="predicted"/>
<evidence type="ECO:0000256" key="1">
    <source>
        <dbReference type="SAM" id="MobiDB-lite"/>
    </source>
</evidence>
<feature type="transmembrane region" description="Helical" evidence="2">
    <location>
        <begin position="169"/>
        <end position="189"/>
    </location>
</feature>
<keyword evidence="2" id="KW-0472">Membrane</keyword>
<comment type="caution">
    <text evidence="3">The sequence shown here is derived from an EMBL/GenBank/DDBJ whole genome shotgun (WGS) entry which is preliminary data.</text>
</comment>
<reference evidence="3" key="1">
    <citation type="submission" date="2020-10" db="EMBL/GenBank/DDBJ databases">
        <title>Taxonomic study of unclassified bacteria belonging to the class Ktedonobacteria.</title>
        <authorList>
            <person name="Yabe S."/>
            <person name="Wang C.M."/>
            <person name="Zheng Y."/>
            <person name="Sakai Y."/>
            <person name="Cavaletti L."/>
            <person name="Monciardini P."/>
            <person name="Donadio S."/>
        </authorList>
    </citation>
    <scope>NUCLEOTIDE SEQUENCE</scope>
    <source>
        <strain evidence="3">ID150040</strain>
    </source>
</reference>
<name>A0A8J3IJC2_9CHLR</name>
<keyword evidence="2" id="KW-1133">Transmembrane helix</keyword>
<evidence type="ECO:0000313" key="3">
    <source>
        <dbReference type="EMBL" id="GHO94743.1"/>
    </source>
</evidence>
<feature type="compositionally biased region" description="Gly residues" evidence="1">
    <location>
        <begin position="224"/>
        <end position="233"/>
    </location>
</feature>
<accession>A0A8J3IJC2</accession>
<dbReference type="Proteomes" id="UP000597444">
    <property type="component" value="Unassembled WGS sequence"/>
</dbReference>
<evidence type="ECO:0000256" key="2">
    <source>
        <dbReference type="SAM" id="Phobius"/>
    </source>
</evidence>
<feature type="region of interest" description="Disordered" evidence="1">
    <location>
        <begin position="202"/>
        <end position="233"/>
    </location>
</feature>
<organism evidence="3 4">
    <name type="scientific">Reticulibacter mediterranei</name>
    <dbReference type="NCBI Taxonomy" id="2778369"/>
    <lineage>
        <taxon>Bacteria</taxon>
        <taxon>Bacillati</taxon>
        <taxon>Chloroflexota</taxon>
        <taxon>Ktedonobacteria</taxon>
        <taxon>Ktedonobacterales</taxon>
        <taxon>Reticulibacteraceae</taxon>
        <taxon>Reticulibacter</taxon>
    </lineage>
</organism>
<protein>
    <recommendedName>
        <fullName evidence="5">TPM domain-containing protein</fullName>
    </recommendedName>
</protein>
<feature type="compositionally biased region" description="Low complexity" evidence="1">
    <location>
        <begin position="208"/>
        <end position="223"/>
    </location>
</feature>
<keyword evidence="4" id="KW-1185">Reference proteome</keyword>
<keyword evidence="2" id="KW-0812">Transmembrane</keyword>
<evidence type="ECO:0008006" key="5">
    <source>
        <dbReference type="Google" id="ProtNLM"/>
    </source>
</evidence>
<evidence type="ECO:0000313" key="4">
    <source>
        <dbReference type="Proteomes" id="UP000597444"/>
    </source>
</evidence>
<sequence length="233" mass="25326">MLSLALFLTSCGTQTTNAADMQISDGANVLNINRVKTGANDLSRSIAIFTTSTFTFEQSMPTWITDANQKENYRKSLLPTEFDTHTKDYMGDHKTDIAIGIDVQDRYISIQSVDNVPLSNKEAKEAVGIFGTNFANNDYTTALLATLKDLRTVISTNENAQFWHGVWNVLEWIGIVAVLILISVMSKIFGWSSSNRNGRYYHHHHSSDSGGSSSSSSSSSDSGSSGGGAGGFF</sequence>
<dbReference type="AlphaFoldDB" id="A0A8J3IJC2"/>
<gene>
    <name evidence="3" type="ORF">KSF_047910</name>
</gene>